<reference evidence="2" key="1">
    <citation type="journal article" date="2020" name="Stud. Mycol.">
        <title>101 Dothideomycetes genomes: a test case for predicting lifestyles and emergence of pathogens.</title>
        <authorList>
            <person name="Haridas S."/>
            <person name="Albert R."/>
            <person name="Binder M."/>
            <person name="Bloem J."/>
            <person name="Labutti K."/>
            <person name="Salamov A."/>
            <person name="Andreopoulos B."/>
            <person name="Baker S."/>
            <person name="Barry K."/>
            <person name="Bills G."/>
            <person name="Bluhm B."/>
            <person name="Cannon C."/>
            <person name="Castanera R."/>
            <person name="Culley D."/>
            <person name="Daum C."/>
            <person name="Ezra D."/>
            <person name="Gonzalez J."/>
            <person name="Henrissat B."/>
            <person name="Kuo A."/>
            <person name="Liang C."/>
            <person name="Lipzen A."/>
            <person name="Lutzoni F."/>
            <person name="Magnuson J."/>
            <person name="Mondo S."/>
            <person name="Nolan M."/>
            <person name="Ohm R."/>
            <person name="Pangilinan J."/>
            <person name="Park H.-J."/>
            <person name="Ramirez L."/>
            <person name="Alfaro M."/>
            <person name="Sun H."/>
            <person name="Tritt A."/>
            <person name="Yoshinaga Y."/>
            <person name="Zwiers L.-H."/>
            <person name="Turgeon B."/>
            <person name="Goodwin S."/>
            <person name="Spatafora J."/>
            <person name="Crous P."/>
            <person name="Grigoriev I."/>
        </authorList>
    </citation>
    <scope>NUCLEOTIDE SEQUENCE</scope>
    <source>
        <strain evidence="2">CBS 379.55</strain>
    </source>
</reference>
<dbReference type="EMBL" id="ML986491">
    <property type="protein sequence ID" value="KAF2276972.1"/>
    <property type="molecule type" value="Genomic_DNA"/>
</dbReference>
<evidence type="ECO:0000313" key="2">
    <source>
        <dbReference type="EMBL" id="KAF2276972.1"/>
    </source>
</evidence>
<sequence>MSLLFHRFTILHPATRLWLLMRYDNWDAILFPRDSHIPIQEFRTACYVTYDEYGRQLPTLTCYIASLPPAAPFRISIHSWAVKTMPTAVIESRRKPNQRVVYTVSVIVDGTRVFHDIYSLSCKWPQEIVNEKRSIAGPSQQSSQRRPPLEFPPFRHNVLMQNCWDPRENSGRIRVLLSEQLVGQSEGSTDLEYGATNDIVCFLFQHAPRDILEQAGIAWPIRNPLYLPSVMSDAHAPLAQPPPSCRMSYGSVPEGSTKATASKKFSSPFQRPPNPEPGSRPNTAPVPDISQFPKPPGHDRGRTRDQGWEEFIADSVEGSSVEESTNWSTLRAISKPATDSMPECNNASPHLSAQKGTRQSQRKIEQAKRKRGRNEPQGKTDDERRHVYVTFREDQLGRLVEAFSPPKPIHNPHVQHGHSQCPHRGVPHPSPVFPPHKEKVQVPANLRPSPSALERRATRNDFINTAYTSHVKGHARGKGSMTGLICADDESDTRNVSEIRGHGSYPAGSHVSTTHPFVQRHLWESSNLTDDAWATDVDMRDAPTMFTNTARLQNSLQQPTSAGIHSPVPPPSAHGSIKSRKEGMRMESPAAVPETAPHDQGLVPTLDETTNSPSGEEAVMPRAPAPTPASFAQTDSTSAMAELERVESELFTALGEELNSFNKENASPLATAATDVDILPGLEDFNSPPAKRRRPDVFGGESESGRCREPLAETRMDRGNLQAPQMRGG</sequence>
<name>A0A6A6JKG8_WESOR</name>
<keyword evidence="3" id="KW-1185">Reference proteome</keyword>
<evidence type="ECO:0000256" key="1">
    <source>
        <dbReference type="SAM" id="MobiDB-lite"/>
    </source>
</evidence>
<feature type="region of interest" description="Disordered" evidence="1">
    <location>
        <begin position="558"/>
        <end position="629"/>
    </location>
</feature>
<feature type="region of interest" description="Disordered" evidence="1">
    <location>
        <begin position="680"/>
        <end position="729"/>
    </location>
</feature>
<proteinExistence type="predicted"/>
<dbReference type="RefSeq" id="XP_033654511.1">
    <property type="nucleotide sequence ID" value="XM_033802222.1"/>
</dbReference>
<feature type="region of interest" description="Disordered" evidence="1">
    <location>
        <begin position="336"/>
        <end position="386"/>
    </location>
</feature>
<feature type="region of interest" description="Disordered" evidence="1">
    <location>
        <begin position="245"/>
        <end position="304"/>
    </location>
</feature>
<feature type="compositionally biased region" description="Polar residues" evidence="1">
    <location>
        <begin position="343"/>
        <end position="359"/>
    </location>
</feature>
<dbReference type="OrthoDB" id="5417628at2759"/>
<feature type="compositionally biased region" description="Basic and acidic residues" evidence="1">
    <location>
        <begin position="362"/>
        <end position="386"/>
    </location>
</feature>
<accession>A0A6A6JKG8</accession>
<dbReference type="GeneID" id="54555397"/>
<feature type="compositionally biased region" description="Low complexity" evidence="1">
    <location>
        <begin position="256"/>
        <end position="267"/>
    </location>
</feature>
<protein>
    <submittedName>
        <fullName evidence="2">Uncharacterized protein</fullName>
    </submittedName>
</protein>
<organism evidence="2 3">
    <name type="scientific">Westerdykella ornata</name>
    <dbReference type="NCBI Taxonomy" id="318751"/>
    <lineage>
        <taxon>Eukaryota</taxon>
        <taxon>Fungi</taxon>
        <taxon>Dikarya</taxon>
        <taxon>Ascomycota</taxon>
        <taxon>Pezizomycotina</taxon>
        <taxon>Dothideomycetes</taxon>
        <taxon>Pleosporomycetidae</taxon>
        <taxon>Pleosporales</taxon>
        <taxon>Sporormiaceae</taxon>
        <taxon>Westerdykella</taxon>
    </lineage>
</organism>
<gene>
    <name evidence="2" type="ORF">EI97DRAFT_489528</name>
</gene>
<feature type="compositionally biased region" description="Basic and acidic residues" evidence="1">
    <location>
        <begin position="703"/>
        <end position="718"/>
    </location>
</feature>
<evidence type="ECO:0000313" key="3">
    <source>
        <dbReference type="Proteomes" id="UP000800097"/>
    </source>
</evidence>
<dbReference type="Proteomes" id="UP000800097">
    <property type="component" value="Unassembled WGS sequence"/>
</dbReference>
<dbReference type="AlphaFoldDB" id="A0A6A6JKG8"/>